<accession>H0QK37</accession>
<gene>
    <name evidence="1" type="ORF">ARGLB_037_01280</name>
</gene>
<evidence type="ECO:0000313" key="1">
    <source>
        <dbReference type="EMBL" id="GAB13277.1"/>
    </source>
</evidence>
<comment type="caution">
    <text evidence="1">The sequence shown here is derived from an EMBL/GenBank/DDBJ whole genome shotgun (WGS) entry which is preliminary data.</text>
</comment>
<keyword evidence="2" id="KW-1185">Reference proteome</keyword>
<organism evidence="1 2">
    <name type="scientific">Arthrobacter globiformis (strain ATCC 8010 / DSM 20124 / JCM 1332 / NBRC 12137 / NCIMB 8907 / NRRL B-2979 / 168)</name>
    <dbReference type="NCBI Taxonomy" id="1077972"/>
    <lineage>
        <taxon>Bacteria</taxon>
        <taxon>Bacillati</taxon>
        <taxon>Actinomycetota</taxon>
        <taxon>Actinomycetes</taxon>
        <taxon>Micrococcales</taxon>
        <taxon>Micrococcaceae</taxon>
        <taxon>Arthrobacter</taxon>
    </lineage>
</organism>
<protein>
    <submittedName>
        <fullName evidence="1">Uncharacterized protein</fullName>
    </submittedName>
</protein>
<evidence type="ECO:0000313" key="2">
    <source>
        <dbReference type="Proteomes" id="UP000003828"/>
    </source>
</evidence>
<dbReference type="OrthoDB" id="4953824at2"/>
<dbReference type="EMBL" id="BAEG01000037">
    <property type="protein sequence ID" value="GAB13277.1"/>
    <property type="molecule type" value="Genomic_DNA"/>
</dbReference>
<dbReference type="AlphaFoldDB" id="H0QK37"/>
<sequence length="96" mass="10077">MSPVVLEMPSTTPSPPGAFLARLVRVDEWSTAVGGEVFVARAGRVVRVGILEVVCGGGSVAWIAQPGPEPRQLISKDEGDELWIAPLQLQEGGVKG</sequence>
<proteinExistence type="predicted"/>
<reference evidence="1 2" key="1">
    <citation type="submission" date="2011-12" db="EMBL/GenBank/DDBJ databases">
        <title>Whole genome shotgun sequence of Arthrobacter globiformis NBRC 12137.</title>
        <authorList>
            <person name="Miyazawa S."/>
            <person name="Hosoyama A."/>
            <person name="Tsuchikane K."/>
            <person name="Katsumata H."/>
            <person name="Yamazaki S."/>
            <person name="Fujita N."/>
        </authorList>
    </citation>
    <scope>NUCLEOTIDE SEQUENCE [LARGE SCALE GENOMIC DNA]</scope>
    <source>
        <strain evidence="1 2">NBRC 12137</strain>
    </source>
</reference>
<name>H0QK37_ARTG1</name>
<dbReference type="STRING" id="1077972.ARGLB_037_01280"/>
<dbReference type="RefSeq" id="WP_003800364.1">
    <property type="nucleotide sequence ID" value="NZ_BAEG01000037.1"/>
</dbReference>
<dbReference type="Proteomes" id="UP000003828">
    <property type="component" value="Unassembled WGS sequence"/>
</dbReference>